<comment type="caution">
    <text evidence="1">The sequence shown here is derived from an EMBL/GenBank/DDBJ whole genome shotgun (WGS) entry which is preliminary data.</text>
</comment>
<dbReference type="Proteomes" id="UP000010321">
    <property type="component" value="Unassembled WGS sequence"/>
</dbReference>
<name>A0ABN0CLK7_9BACE</name>
<proteinExistence type="predicted"/>
<evidence type="ECO:0000313" key="1">
    <source>
        <dbReference type="EMBL" id="EGF50474.1"/>
    </source>
</evidence>
<keyword evidence="2" id="KW-1185">Reference proteome</keyword>
<protein>
    <submittedName>
        <fullName evidence="1">Uncharacterized protein</fullName>
    </submittedName>
</protein>
<accession>A0ABN0CLK7</accession>
<sequence>MQKKLLNNEFMTKVIHVHLIFEKKDYYFGSISAIYTVLNDAQIGIKKNSLLHAGLTDGGVKITRRAIIKQSHLIRSTQE</sequence>
<dbReference type="EMBL" id="AFBM01000029">
    <property type="protein sequence ID" value="EGF50474.1"/>
    <property type="molecule type" value="Genomic_DNA"/>
</dbReference>
<reference evidence="1 2" key="1">
    <citation type="submission" date="2011-02" db="EMBL/GenBank/DDBJ databases">
        <authorList>
            <person name="Weinstock G."/>
            <person name="Sodergren E."/>
            <person name="Clifton S."/>
            <person name="Fulton L."/>
            <person name="Fulton B."/>
            <person name="Courtney L."/>
            <person name="Fronick C."/>
            <person name="Harrison M."/>
            <person name="Strong C."/>
            <person name="Farmer C."/>
            <person name="Delahaunty K."/>
            <person name="Markovic C."/>
            <person name="Hall O."/>
            <person name="Minx P."/>
            <person name="Tomlinson C."/>
            <person name="Mitreva M."/>
            <person name="Hou S."/>
            <person name="Chen J."/>
            <person name="Wollam A."/>
            <person name="Pepin K.H."/>
            <person name="Johnson M."/>
            <person name="Bhonagiri V."/>
            <person name="Zhang X."/>
            <person name="Suruliraj S."/>
            <person name="Warren W."/>
            <person name="Chinwalla A."/>
            <person name="Mardis E.R."/>
            <person name="Wilson R.K."/>
        </authorList>
    </citation>
    <scope>NUCLEOTIDE SEQUENCE [LARGE SCALE GENOMIC DNA]</scope>
    <source>
        <strain evidence="1 2">YIT 12056</strain>
    </source>
</reference>
<gene>
    <name evidence="1" type="ORF">HMPREF9445_02550</name>
</gene>
<evidence type="ECO:0000313" key="2">
    <source>
        <dbReference type="Proteomes" id="UP000010321"/>
    </source>
</evidence>
<organism evidence="1 2">
    <name type="scientific">Bacteroides clarus YIT 12056</name>
    <dbReference type="NCBI Taxonomy" id="762984"/>
    <lineage>
        <taxon>Bacteria</taxon>
        <taxon>Pseudomonadati</taxon>
        <taxon>Bacteroidota</taxon>
        <taxon>Bacteroidia</taxon>
        <taxon>Bacteroidales</taxon>
        <taxon>Bacteroidaceae</taxon>
        <taxon>Bacteroides</taxon>
    </lineage>
</organism>